<comment type="caution">
    <text evidence="2">The sequence shown here is derived from an EMBL/GenBank/DDBJ whole genome shotgun (WGS) entry which is preliminary data.</text>
</comment>
<evidence type="ECO:0000313" key="3">
    <source>
        <dbReference type="Proteomes" id="UP000824262"/>
    </source>
</evidence>
<keyword evidence="1" id="KW-0812">Transmembrane</keyword>
<evidence type="ECO:0000256" key="1">
    <source>
        <dbReference type="SAM" id="Phobius"/>
    </source>
</evidence>
<feature type="transmembrane region" description="Helical" evidence="1">
    <location>
        <begin position="49"/>
        <end position="70"/>
    </location>
</feature>
<organism evidence="2 3">
    <name type="scientific">Candidatus Scatomorpha intestinavium</name>
    <dbReference type="NCBI Taxonomy" id="2840922"/>
    <lineage>
        <taxon>Bacteria</taxon>
        <taxon>Bacillati</taxon>
        <taxon>Bacillota</taxon>
        <taxon>Clostridia</taxon>
        <taxon>Eubacteriales</taxon>
        <taxon>Candidatus Scatomorpha</taxon>
    </lineage>
</organism>
<proteinExistence type="predicted"/>
<sequence>MSRRRYVKDYRINEYIDEKGHVTSESEYIGGDYRFVLPTARVHGSAKRVAALGAVGWACFLVLACVEGTAMRTIYVALPFAFSALPLFLLMRSAISALRAKDGPLRHDQADSIAHTLPAAALWAMLLPGASFLGCLISSLAGAEEWDVLFLALSAVMTACGALCFAARGDFATKKR</sequence>
<keyword evidence="1" id="KW-0472">Membrane</keyword>
<dbReference type="AlphaFoldDB" id="A0A9D1CU44"/>
<dbReference type="EMBL" id="DVGA01000076">
    <property type="protein sequence ID" value="HIQ79085.1"/>
    <property type="molecule type" value="Genomic_DNA"/>
</dbReference>
<reference evidence="2" key="1">
    <citation type="submission" date="2020-10" db="EMBL/GenBank/DDBJ databases">
        <authorList>
            <person name="Gilroy R."/>
        </authorList>
    </citation>
    <scope>NUCLEOTIDE SEQUENCE</scope>
    <source>
        <strain evidence="2">ChiBcolR7-354</strain>
    </source>
</reference>
<feature type="transmembrane region" description="Helical" evidence="1">
    <location>
        <begin position="119"/>
        <end position="142"/>
    </location>
</feature>
<dbReference type="Proteomes" id="UP000824262">
    <property type="component" value="Unassembled WGS sequence"/>
</dbReference>
<evidence type="ECO:0000313" key="2">
    <source>
        <dbReference type="EMBL" id="HIQ79085.1"/>
    </source>
</evidence>
<keyword evidence="1" id="KW-1133">Transmembrane helix</keyword>
<protein>
    <submittedName>
        <fullName evidence="2">Uncharacterized protein</fullName>
    </submittedName>
</protein>
<reference evidence="2" key="2">
    <citation type="journal article" date="2021" name="PeerJ">
        <title>Extensive microbial diversity within the chicken gut microbiome revealed by metagenomics and culture.</title>
        <authorList>
            <person name="Gilroy R."/>
            <person name="Ravi A."/>
            <person name="Getino M."/>
            <person name="Pursley I."/>
            <person name="Horton D.L."/>
            <person name="Alikhan N.F."/>
            <person name="Baker D."/>
            <person name="Gharbi K."/>
            <person name="Hall N."/>
            <person name="Watson M."/>
            <person name="Adriaenssens E.M."/>
            <person name="Foster-Nyarko E."/>
            <person name="Jarju S."/>
            <person name="Secka A."/>
            <person name="Antonio M."/>
            <person name="Oren A."/>
            <person name="Chaudhuri R.R."/>
            <person name="La Ragione R."/>
            <person name="Hildebrand F."/>
            <person name="Pallen M.J."/>
        </authorList>
    </citation>
    <scope>NUCLEOTIDE SEQUENCE</scope>
    <source>
        <strain evidence="2">ChiBcolR7-354</strain>
    </source>
</reference>
<feature type="transmembrane region" description="Helical" evidence="1">
    <location>
        <begin position="76"/>
        <end position="98"/>
    </location>
</feature>
<gene>
    <name evidence="2" type="ORF">IAB77_07490</name>
</gene>
<accession>A0A9D1CU44</accession>
<name>A0A9D1CU44_9FIRM</name>
<feature type="transmembrane region" description="Helical" evidence="1">
    <location>
        <begin position="148"/>
        <end position="167"/>
    </location>
</feature>